<dbReference type="FunFam" id="3.40.50.1980:FF:000026">
    <property type="entry name" value="Histidinol dehydrogenase"/>
    <property type="match status" value="1"/>
</dbReference>
<feature type="binding site" evidence="8">
    <location>
        <position position="411"/>
    </location>
    <ligand>
        <name>substrate</name>
    </ligand>
</feature>
<evidence type="ECO:0000256" key="5">
    <source>
        <dbReference type="PIRNR" id="PIRNR000099"/>
    </source>
</evidence>
<evidence type="ECO:0000256" key="10">
    <source>
        <dbReference type="RuleBase" id="RU004175"/>
    </source>
</evidence>
<evidence type="ECO:0000313" key="11">
    <source>
        <dbReference type="EMBL" id="RDJ04292.1"/>
    </source>
</evidence>
<sequence>MISRLNALKGRFIQIKEPVRDAVSDSASVEKTVKQIIANVRERGDAAVREYSIAFDKADIAHFEITEEEKLKALADLDPQTREDTEFAITNVRHFAEAQLGTILPLEIESLPGLHLGHRVIPIETVGCYVPGGRYPLLSAPVMTIVPAKVAGCDQVIACLPPNAHPAMVAGCHLAGADRIFRVGGAQAIAAMAYGTETIPAVDKIVGPGNAFVNEAKRQVFGQVGIDQLAGPSEIFIVADETGSAATIATDLLAQAEHDVRTRVGVVTTDRKLAEDVLKEVERQLEDLPTAPVAGAAWKDYGEITVVEDEATMIVYADYIATEHLQIHTRDPHATAKKIRNYGSLFIGELASVVYSDKCCGTNHTLPTMAAGRYTGGLWVGSYVKIATHQWLDERGVAAVAPAAVRQSATEKLEGHRRAAALRLSPQQLAAE</sequence>
<evidence type="ECO:0000256" key="2">
    <source>
        <dbReference type="ARBA" id="ARBA00022723"/>
    </source>
</evidence>
<keyword evidence="2 9" id="KW-0479">Metal-binding</keyword>
<feature type="active site" description="Proton acceptor" evidence="6">
    <location>
        <position position="324"/>
    </location>
</feature>
<dbReference type="RefSeq" id="WP_114715247.1">
    <property type="nucleotide sequence ID" value="NZ_KZ857268.1"/>
</dbReference>
<dbReference type="PROSITE" id="PS00611">
    <property type="entry name" value="HISOL_DEHYDROGENASE"/>
    <property type="match status" value="1"/>
</dbReference>
<comment type="cofactor">
    <cofactor evidence="9">
        <name>Zn(2+)</name>
        <dbReference type="ChEBI" id="CHEBI:29105"/>
    </cofactor>
    <text evidence="9">Binds 1 zinc ion per subunit.</text>
</comment>
<dbReference type="PANTHER" id="PTHR21256">
    <property type="entry name" value="HISTIDINOL DEHYDROGENASE HDH"/>
    <property type="match status" value="1"/>
</dbReference>
<dbReference type="GO" id="GO:0046872">
    <property type="term" value="F:metal ion binding"/>
    <property type="evidence" value="ECO:0007669"/>
    <property type="project" value="UniProtKB-KW"/>
</dbReference>
<feature type="binding site" evidence="9">
    <location>
        <position position="255"/>
    </location>
    <ligand>
        <name>Zn(2+)</name>
        <dbReference type="ChEBI" id="CHEBI:29105"/>
    </ligand>
</feature>
<feature type="binding site" evidence="9">
    <location>
        <position position="416"/>
    </location>
    <ligand>
        <name>Zn(2+)</name>
        <dbReference type="ChEBI" id="CHEBI:29105"/>
    </ligand>
</feature>
<feature type="binding site" evidence="8">
    <location>
        <position position="357"/>
    </location>
    <ligand>
        <name>substrate</name>
    </ligand>
</feature>
<dbReference type="GO" id="GO:0000105">
    <property type="term" value="P:L-histidine biosynthetic process"/>
    <property type="evidence" value="ECO:0007669"/>
    <property type="project" value="InterPro"/>
</dbReference>
<dbReference type="InterPro" id="IPR016161">
    <property type="entry name" value="Ald_DH/histidinol_DH"/>
</dbReference>
<comment type="similarity">
    <text evidence="1 5 10">Belongs to the histidinol dehydrogenase family.</text>
</comment>
<evidence type="ECO:0000256" key="8">
    <source>
        <dbReference type="PIRSR" id="PIRSR000099-3"/>
    </source>
</evidence>
<proteinExistence type="inferred from homology"/>
<feature type="binding site" evidence="8">
    <location>
        <position position="255"/>
    </location>
    <ligand>
        <name>substrate</name>
    </ligand>
</feature>
<dbReference type="Gene3D" id="3.40.50.1980">
    <property type="entry name" value="Nitrogenase molybdenum iron protein domain"/>
    <property type="match status" value="2"/>
</dbReference>
<dbReference type="GO" id="GO:0004399">
    <property type="term" value="F:histidinol dehydrogenase activity"/>
    <property type="evidence" value="ECO:0007669"/>
    <property type="project" value="InterPro"/>
</dbReference>
<feature type="binding site" evidence="8">
    <location>
        <position position="416"/>
    </location>
    <ligand>
        <name>substrate</name>
    </ligand>
</feature>
<dbReference type="PRINTS" id="PR00083">
    <property type="entry name" value="HOLDHDRGNASE"/>
</dbReference>
<dbReference type="InterPro" id="IPR012131">
    <property type="entry name" value="Hstdl_DH"/>
</dbReference>
<feature type="binding site" evidence="7">
    <location>
        <position position="210"/>
    </location>
    <ligand>
        <name>NAD(+)</name>
        <dbReference type="ChEBI" id="CHEBI:57540"/>
    </ligand>
</feature>
<dbReference type="GO" id="GO:0005829">
    <property type="term" value="C:cytosol"/>
    <property type="evidence" value="ECO:0007669"/>
    <property type="project" value="TreeGrafter"/>
</dbReference>
<dbReference type="PIRSF" id="PIRSF000099">
    <property type="entry name" value="Histidinol_dh"/>
    <property type="match status" value="1"/>
</dbReference>
<gene>
    <name evidence="11" type="ORF">B5K06_27300</name>
</gene>
<dbReference type="NCBIfam" id="TIGR00069">
    <property type="entry name" value="hisD"/>
    <property type="match status" value="1"/>
</dbReference>
<evidence type="ECO:0000256" key="7">
    <source>
        <dbReference type="PIRSR" id="PIRSR000099-2"/>
    </source>
</evidence>
<dbReference type="SUPFAM" id="SSF53720">
    <property type="entry name" value="ALDH-like"/>
    <property type="match status" value="1"/>
</dbReference>
<evidence type="ECO:0000256" key="1">
    <source>
        <dbReference type="ARBA" id="ARBA00010178"/>
    </source>
</evidence>
<dbReference type="CDD" id="cd06572">
    <property type="entry name" value="Histidinol_dh"/>
    <property type="match status" value="1"/>
</dbReference>
<evidence type="ECO:0000256" key="3">
    <source>
        <dbReference type="ARBA" id="ARBA00022833"/>
    </source>
</evidence>
<dbReference type="OrthoDB" id="9805269at2"/>
<feature type="binding site" evidence="8">
    <location>
        <position position="258"/>
    </location>
    <ligand>
        <name>substrate</name>
    </ligand>
</feature>
<dbReference type="Gene3D" id="1.20.5.1300">
    <property type="match status" value="1"/>
</dbReference>
<dbReference type="EMBL" id="NAAC01000039">
    <property type="protein sequence ID" value="RDJ04292.1"/>
    <property type="molecule type" value="Genomic_DNA"/>
</dbReference>
<feature type="binding site" evidence="7">
    <location>
        <position position="129"/>
    </location>
    <ligand>
        <name>NAD(+)</name>
        <dbReference type="ChEBI" id="CHEBI:57540"/>
    </ligand>
</feature>
<feature type="binding site" evidence="8">
    <location>
        <position position="233"/>
    </location>
    <ligand>
        <name>substrate</name>
    </ligand>
</feature>
<name>A0A370KH54_9HYPH</name>
<keyword evidence="4 5" id="KW-0560">Oxidoreductase</keyword>
<keyword evidence="3 9" id="KW-0862">Zinc</keyword>
<organism evidence="11 12">
    <name type="scientific">Rhizobium grahamii</name>
    <dbReference type="NCBI Taxonomy" id="1120045"/>
    <lineage>
        <taxon>Bacteria</taxon>
        <taxon>Pseudomonadati</taxon>
        <taxon>Pseudomonadota</taxon>
        <taxon>Alphaproteobacteria</taxon>
        <taxon>Hyphomicrobiales</taxon>
        <taxon>Rhizobiaceae</taxon>
        <taxon>Rhizobium/Agrobacterium group</taxon>
        <taxon>Rhizobium</taxon>
    </lineage>
</organism>
<feature type="binding site" evidence="7">
    <location>
        <position position="187"/>
    </location>
    <ligand>
        <name>NAD(+)</name>
        <dbReference type="ChEBI" id="CHEBI:57540"/>
    </ligand>
</feature>
<dbReference type="GO" id="GO:0051287">
    <property type="term" value="F:NAD binding"/>
    <property type="evidence" value="ECO:0007669"/>
    <property type="project" value="InterPro"/>
</dbReference>
<reference evidence="11 12" key="1">
    <citation type="submission" date="2017-03" db="EMBL/GenBank/DDBJ databases">
        <title>Genome analysis of Rhizobial strains effectives or ineffectives for nitrogen fixation isolated from bean seeds.</title>
        <authorList>
            <person name="Peralta H."/>
            <person name="Aguilar-Vera A."/>
            <person name="Mora Y."/>
            <person name="Vargas-Lagunas C."/>
            <person name="Girard L."/>
            <person name="Mora J."/>
        </authorList>
    </citation>
    <scope>NUCLEOTIDE SEQUENCE [LARGE SCALE GENOMIC DNA]</scope>
    <source>
        <strain evidence="11 12">CCGM3</strain>
    </source>
</reference>
<feature type="binding site" evidence="9">
    <location>
        <position position="258"/>
    </location>
    <ligand>
        <name>Zn(2+)</name>
        <dbReference type="ChEBI" id="CHEBI:29105"/>
    </ligand>
</feature>
<feature type="binding site" evidence="9">
    <location>
        <position position="357"/>
    </location>
    <ligand>
        <name>Zn(2+)</name>
        <dbReference type="ChEBI" id="CHEBI:29105"/>
    </ligand>
</feature>
<feature type="active site" description="Proton acceptor" evidence="6">
    <location>
        <position position="323"/>
    </location>
</feature>
<evidence type="ECO:0000256" key="4">
    <source>
        <dbReference type="ARBA" id="ARBA00023002"/>
    </source>
</evidence>
<dbReference type="InterPro" id="IPR022695">
    <property type="entry name" value="Histidinol_DH_monofunct"/>
</dbReference>
<feature type="binding site" evidence="8">
    <location>
        <position position="324"/>
    </location>
    <ligand>
        <name>substrate</name>
    </ligand>
</feature>
<evidence type="ECO:0000313" key="12">
    <source>
        <dbReference type="Proteomes" id="UP000254939"/>
    </source>
</evidence>
<dbReference type="PANTHER" id="PTHR21256:SF14">
    <property type="entry name" value="HISTIDINOL DEHYDROGENASE"/>
    <property type="match status" value="1"/>
</dbReference>
<comment type="caution">
    <text evidence="11">The sequence shown here is derived from an EMBL/GenBank/DDBJ whole genome shotgun (WGS) entry which is preliminary data.</text>
</comment>
<accession>A0A370KH54</accession>
<keyword evidence="7" id="KW-0520">NAD</keyword>
<dbReference type="AlphaFoldDB" id="A0A370KH54"/>
<evidence type="ECO:0000256" key="6">
    <source>
        <dbReference type="PIRSR" id="PIRSR000099-1"/>
    </source>
</evidence>
<dbReference type="Pfam" id="PF00815">
    <property type="entry name" value="Histidinol_dh"/>
    <property type="match status" value="1"/>
</dbReference>
<dbReference type="Proteomes" id="UP000254939">
    <property type="component" value="Unassembled WGS sequence"/>
</dbReference>
<dbReference type="InterPro" id="IPR001692">
    <property type="entry name" value="Histidinol_DH_CS"/>
</dbReference>
<evidence type="ECO:0000256" key="9">
    <source>
        <dbReference type="PIRSR" id="PIRSR000099-4"/>
    </source>
</evidence>
<dbReference type="FunFam" id="3.40.50.1980:FF:000001">
    <property type="entry name" value="Histidinol dehydrogenase"/>
    <property type="match status" value="1"/>
</dbReference>
<protein>
    <submittedName>
        <fullName evidence="11">Histidinol dehydrogenase</fullName>
    </submittedName>
</protein>